<evidence type="ECO:0000256" key="1">
    <source>
        <dbReference type="SAM" id="SignalP"/>
    </source>
</evidence>
<protein>
    <submittedName>
        <fullName evidence="2">Uncharacterized protein</fullName>
    </submittedName>
</protein>
<reference evidence="2" key="2">
    <citation type="journal article" date="2023" name="Int. J. Mol. Sci.">
        <title>De Novo Assembly and Annotation of 11 Diverse Shrub Willow (Salix) Genomes Reveals Novel Gene Organization in Sex-Linked Regions.</title>
        <authorList>
            <person name="Hyden B."/>
            <person name="Feng K."/>
            <person name="Yates T.B."/>
            <person name="Jawdy S."/>
            <person name="Cereghino C."/>
            <person name="Smart L.B."/>
            <person name="Muchero W."/>
        </authorList>
    </citation>
    <scope>NUCLEOTIDE SEQUENCE</scope>
    <source>
        <tissue evidence="2">Shoot tip</tissue>
    </source>
</reference>
<dbReference type="EMBL" id="JAPFFK010000017">
    <property type="protein sequence ID" value="KAJ6700008.1"/>
    <property type="molecule type" value="Genomic_DNA"/>
</dbReference>
<keyword evidence="1" id="KW-0732">Signal</keyword>
<sequence>MGLFELVLLISFDGLQLGLEVACGGVGEVDEEENGIVEVAGGGEEEVSSGKKTRRNPMPQFSLLFLPLLDFAMIPISLPSYLISPLSSCGFDEATILPHKLFSLSLAINYSVFYGQTCKVPLGLNFNHLFY</sequence>
<evidence type="ECO:0000313" key="2">
    <source>
        <dbReference type="EMBL" id="KAJ6700008.1"/>
    </source>
</evidence>
<accession>A0A9Q0T450</accession>
<comment type="caution">
    <text evidence="2">The sequence shown here is derived from an EMBL/GenBank/DDBJ whole genome shotgun (WGS) entry which is preliminary data.</text>
</comment>
<feature type="chain" id="PRO_5040516261" evidence="1">
    <location>
        <begin position="19"/>
        <end position="131"/>
    </location>
</feature>
<dbReference type="AlphaFoldDB" id="A0A9Q0T450"/>
<feature type="signal peptide" evidence="1">
    <location>
        <begin position="1"/>
        <end position="18"/>
    </location>
</feature>
<gene>
    <name evidence="2" type="ORF">OIU79_013117</name>
</gene>
<proteinExistence type="predicted"/>
<organism evidence="2 3">
    <name type="scientific">Salix purpurea</name>
    <name type="common">Purple osier willow</name>
    <dbReference type="NCBI Taxonomy" id="77065"/>
    <lineage>
        <taxon>Eukaryota</taxon>
        <taxon>Viridiplantae</taxon>
        <taxon>Streptophyta</taxon>
        <taxon>Embryophyta</taxon>
        <taxon>Tracheophyta</taxon>
        <taxon>Spermatophyta</taxon>
        <taxon>Magnoliopsida</taxon>
        <taxon>eudicotyledons</taxon>
        <taxon>Gunneridae</taxon>
        <taxon>Pentapetalae</taxon>
        <taxon>rosids</taxon>
        <taxon>fabids</taxon>
        <taxon>Malpighiales</taxon>
        <taxon>Salicaceae</taxon>
        <taxon>Saliceae</taxon>
        <taxon>Salix</taxon>
    </lineage>
</organism>
<evidence type="ECO:0000313" key="3">
    <source>
        <dbReference type="Proteomes" id="UP001151532"/>
    </source>
</evidence>
<dbReference type="Proteomes" id="UP001151532">
    <property type="component" value="Chromosome 6"/>
</dbReference>
<name>A0A9Q0T450_SALPP</name>
<keyword evidence="3" id="KW-1185">Reference proteome</keyword>
<reference evidence="2" key="1">
    <citation type="submission" date="2022-11" db="EMBL/GenBank/DDBJ databases">
        <authorList>
            <person name="Hyden B.L."/>
            <person name="Feng K."/>
            <person name="Yates T."/>
            <person name="Jawdy S."/>
            <person name="Smart L.B."/>
            <person name="Muchero W."/>
        </authorList>
    </citation>
    <scope>NUCLEOTIDE SEQUENCE</scope>
    <source>
        <tissue evidence="2">Shoot tip</tissue>
    </source>
</reference>